<keyword evidence="1" id="KW-0812">Transmembrane</keyword>
<dbReference type="EMBL" id="VSSQ01036220">
    <property type="protein sequence ID" value="MPM88630.1"/>
    <property type="molecule type" value="Genomic_DNA"/>
</dbReference>
<proteinExistence type="predicted"/>
<name>A0A645DGN0_9ZZZZ</name>
<reference evidence="2" key="1">
    <citation type="submission" date="2019-08" db="EMBL/GenBank/DDBJ databases">
        <authorList>
            <person name="Kucharzyk K."/>
            <person name="Murdoch R.W."/>
            <person name="Higgins S."/>
            <person name="Loffler F."/>
        </authorList>
    </citation>
    <scope>NUCLEOTIDE SEQUENCE</scope>
</reference>
<sequence length="189" mass="20491">MNVKATKLDIITAPAITIENSRKSLPVTPCKKTIGKKTATSVTVVAITAKKISLDPSIAAFLGFIPLSILVYMFSITTMASSTTSPIASTRASKVRMLMEKPARYIIKKEPTSEIGMAMIGIKVVLQLRKNRNIMSTTRKKACMIVFCTSLIESLIKIVLSKPIPTSISSGRLLFNSSIAFLASSTMFI</sequence>
<accession>A0A645DGN0</accession>
<keyword evidence="1" id="KW-0472">Membrane</keyword>
<organism evidence="2">
    <name type="scientific">bioreactor metagenome</name>
    <dbReference type="NCBI Taxonomy" id="1076179"/>
    <lineage>
        <taxon>unclassified sequences</taxon>
        <taxon>metagenomes</taxon>
        <taxon>ecological metagenomes</taxon>
    </lineage>
</organism>
<dbReference type="AlphaFoldDB" id="A0A645DGN0"/>
<keyword evidence="1" id="KW-1133">Transmembrane helix</keyword>
<protein>
    <submittedName>
        <fullName evidence="2">Uncharacterized protein</fullName>
    </submittedName>
</protein>
<evidence type="ECO:0000256" key="1">
    <source>
        <dbReference type="SAM" id="Phobius"/>
    </source>
</evidence>
<gene>
    <name evidence="2" type="ORF">SDC9_135734</name>
</gene>
<evidence type="ECO:0000313" key="2">
    <source>
        <dbReference type="EMBL" id="MPM88630.1"/>
    </source>
</evidence>
<comment type="caution">
    <text evidence="2">The sequence shown here is derived from an EMBL/GenBank/DDBJ whole genome shotgun (WGS) entry which is preliminary data.</text>
</comment>
<feature type="transmembrane region" description="Helical" evidence="1">
    <location>
        <begin position="58"/>
        <end position="81"/>
    </location>
</feature>